<sequence length="97" mass="10506">MMRMSKDHRSAGLRWSLPLVDAGLGGHGRPLGLFGSCFILSINLCFSWLLPQTIFCEGIRRGPVDNVEDQPPSSSFLAVTGAAADHFFLEIFPISAG</sequence>
<accession>A0A2N9HF32</accession>
<dbReference type="EMBL" id="OIVN01003305">
    <property type="protein sequence ID" value="SPD10184.1"/>
    <property type="molecule type" value="Genomic_DNA"/>
</dbReference>
<organism evidence="1">
    <name type="scientific">Fagus sylvatica</name>
    <name type="common">Beechnut</name>
    <dbReference type="NCBI Taxonomy" id="28930"/>
    <lineage>
        <taxon>Eukaryota</taxon>
        <taxon>Viridiplantae</taxon>
        <taxon>Streptophyta</taxon>
        <taxon>Embryophyta</taxon>
        <taxon>Tracheophyta</taxon>
        <taxon>Spermatophyta</taxon>
        <taxon>Magnoliopsida</taxon>
        <taxon>eudicotyledons</taxon>
        <taxon>Gunneridae</taxon>
        <taxon>Pentapetalae</taxon>
        <taxon>rosids</taxon>
        <taxon>fabids</taxon>
        <taxon>Fagales</taxon>
        <taxon>Fagaceae</taxon>
        <taxon>Fagus</taxon>
    </lineage>
</organism>
<gene>
    <name evidence="1" type="ORF">FSB_LOCUS38066</name>
</gene>
<evidence type="ECO:0000313" key="1">
    <source>
        <dbReference type="EMBL" id="SPD10184.1"/>
    </source>
</evidence>
<proteinExistence type="predicted"/>
<name>A0A2N9HF32_FAGSY</name>
<dbReference type="AlphaFoldDB" id="A0A2N9HF32"/>
<reference evidence="1" key="1">
    <citation type="submission" date="2018-02" db="EMBL/GenBank/DDBJ databases">
        <authorList>
            <person name="Cohen D.B."/>
            <person name="Kent A.D."/>
        </authorList>
    </citation>
    <scope>NUCLEOTIDE SEQUENCE</scope>
</reference>
<protein>
    <submittedName>
        <fullName evidence="1">Uncharacterized protein</fullName>
    </submittedName>
</protein>